<dbReference type="GO" id="GO:0045338">
    <property type="term" value="P:farnesyl diphosphate metabolic process"/>
    <property type="evidence" value="ECO:0007669"/>
    <property type="project" value="InterPro"/>
</dbReference>
<dbReference type="EC" id="2.5.1.21" evidence="10"/>
<gene>
    <name evidence="10" type="ORF">FisN_21Lh247</name>
</gene>
<keyword evidence="8" id="KW-0732">Signal</keyword>
<dbReference type="InterPro" id="IPR015797">
    <property type="entry name" value="NUDIX_hydrolase-like_dom_sf"/>
</dbReference>
<evidence type="ECO:0000256" key="4">
    <source>
        <dbReference type="ARBA" id="ARBA00007579"/>
    </source>
</evidence>
<keyword evidence="6" id="KW-0414">Isoprene biosynthesis</keyword>
<dbReference type="PROSITE" id="PS51462">
    <property type="entry name" value="NUDIX"/>
    <property type="match status" value="1"/>
</dbReference>
<dbReference type="NCBIfam" id="TIGR02150">
    <property type="entry name" value="IPP_isom_1"/>
    <property type="match status" value="1"/>
</dbReference>
<dbReference type="SUPFAM" id="SSF48576">
    <property type="entry name" value="Terpenoid synthases"/>
    <property type="match status" value="1"/>
</dbReference>
<dbReference type="GO" id="GO:0050992">
    <property type="term" value="P:dimethylallyl diphosphate biosynthetic process"/>
    <property type="evidence" value="ECO:0007669"/>
    <property type="project" value="UniProtKB-UniPathway"/>
</dbReference>
<dbReference type="PANTHER" id="PTHR11626">
    <property type="entry name" value="FARNESYL-DIPHOSPHATE FARNESYLTRANSFERASE"/>
    <property type="match status" value="1"/>
</dbReference>
<dbReference type="InterPro" id="IPR011876">
    <property type="entry name" value="IsopentenylPP_isomerase_typ1"/>
</dbReference>
<protein>
    <submittedName>
        <fullName evidence="10">Farnesyl-diphosphate farnesyltransferase</fullName>
        <ecNumber evidence="10">2.5.1.21</ecNumber>
    </submittedName>
</protein>
<dbReference type="InterPro" id="IPR002060">
    <property type="entry name" value="Squ/phyt_synthse"/>
</dbReference>
<reference evidence="10 11" key="1">
    <citation type="journal article" date="2015" name="Plant Cell">
        <title>Oil accumulation by the oleaginous diatom Fistulifera solaris as revealed by the genome and transcriptome.</title>
        <authorList>
            <person name="Tanaka T."/>
            <person name="Maeda Y."/>
            <person name="Veluchamy A."/>
            <person name="Tanaka M."/>
            <person name="Abida H."/>
            <person name="Marechal E."/>
            <person name="Bowler C."/>
            <person name="Muto M."/>
            <person name="Sunaga Y."/>
            <person name="Tanaka M."/>
            <person name="Yoshino T."/>
            <person name="Taniguchi T."/>
            <person name="Fukuda Y."/>
            <person name="Nemoto M."/>
            <person name="Matsumoto M."/>
            <person name="Wong P.S."/>
            <person name="Aburatani S."/>
            <person name="Fujibuchi W."/>
        </authorList>
    </citation>
    <scope>NUCLEOTIDE SEQUENCE [LARGE SCALE GENOMIC DNA]</scope>
    <source>
        <strain evidence="10 11">JPCC DA0580</strain>
    </source>
</reference>
<dbReference type="CDD" id="cd02885">
    <property type="entry name" value="NUDIX_IPP_Isomerase"/>
    <property type="match status" value="1"/>
</dbReference>
<dbReference type="InterPro" id="IPR044844">
    <property type="entry name" value="Trans_IPPS_euk-type"/>
</dbReference>
<dbReference type="FunFam" id="1.10.600.10:FF:000023">
    <property type="entry name" value="Squalene synthase"/>
    <property type="match status" value="1"/>
</dbReference>
<proteinExistence type="inferred from homology"/>
<keyword evidence="11" id="KW-1185">Reference proteome</keyword>
<dbReference type="EMBL" id="BDSP01000212">
    <property type="protein sequence ID" value="GAX24649.1"/>
    <property type="molecule type" value="Genomic_DNA"/>
</dbReference>
<evidence type="ECO:0000259" key="9">
    <source>
        <dbReference type="PROSITE" id="PS51462"/>
    </source>
</evidence>
<feature type="domain" description="Nudix hydrolase" evidence="9">
    <location>
        <begin position="80"/>
        <end position="245"/>
    </location>
</feature>
<dbReference type="PROSITE" id="PS01044">
    <property type="entry name" value="SQUALEN_PHYTOEN_SYN_1"/>
    <property type="match status" value="1"/>
</dbReference>
<dbReference type="Pfam" id="PF00494">
    <property type="entry name" value="SQS_PSY"/>
    <property type="match status" value="1"/>
</dbReference>
<evidence type="ECO:0000256" key="2">
    <source>
        <dbReference type="ARBA" id="ARBA00004826"/>
    </source>
</evidence>
<dbReference type="InterPro" id="IPR008949">
    <property type="entry name" value="Isoprenoid_synthase_dom_sf"/>
</dbReference>
<dbReference type="AlphaFoldDB" id="A0A1Z5KEG1"/>
<dbReference type="InParanoid" id="A0A1Z5KEG1"/>
<evidence type="ECO:0000313" key="11">
    <source>
        <dbReference type="Proteomes" id="UP000198406"/>
    </source>
</evidence>
<dbReference type="Gene3D" id="3.90.79.10">
    <property type="entry name" value="Nucleoside Triphosphate Pyrophosphohydrolase"/>
    <property type="match status" value="1"/>
</dbReference>
<dbReference type="Pfam" id="PF00293">
    <property type="entry name" value="NUDIX"/>
    <property type="match status" value="1"/>
</dbReference>
<keyword evidence="5 10" id="KW-0808">Transferase</keyword>
<name>A0A1Z5KEG1_FISSO</name>
<dbReference type="SFLD" id="SFLDS00005">
    <property type="entry name" value="Isoprenoid_Synthase_Type_I"/>
    <property type="match status" value="1"/>
</dbReference>
<evidence type="ECO:0000256" key="5">
    <source>
        <dbReference type="ARBA" id="ARBA00022679"/>
    </source>
</evidence>
<sequence>MTRDSPSLNILLLLLVCFNSLTVFGIGGDSKMTASWGQGLSQNDLMEKDTVLVVDNDDNVIGSASKKESHVFSKDQPHGILHRAFSIFIFDESDGRLLLHQRSADKITFPNVWTNTCCSHPLHGMMPNEVDSPADVKEGSVMGIKHAAVRKLMQELGIDAKNFVPQMKFLTRLHYWAADTITHGPTSPWGEHEIDYVLFLVVPSKDAITIRPNPEEIQAVKWVSAEELEAMLKDKTCLFSPWFRIIYERFMKNAWWKDLKTTISTDKFVDVDTIHQFDPPSEHLGGGGMARPLFAAFDASKKQGAYGKIKTHSESMLSQLMRLDEVFAAVTLLYVSPLKSNLGGEYIKSTFNSDDLAFCDEILVKVSRSFAAVIRQLPDVMLVDVLVFYLILRALDTIEDDTSAFDSHATKVGILKEFYKALDDPNWTMTGVGEGDERRLLEEFPKCQRTFQQLQPEARDVIKDITKRMADGMADFVAKDMGQGTEDMQQYNLYCHYVAGLVGEGLSRLFSASGLEHKSFGEEKHLSNQMGLFLQKTNIIRDYLEDYVDKRAWWPQTVWKKYSASGDLGYFANQADDEAREKALMCLNELVTDALELVPDCLAYLSKIKCAEIFRFCAIPQVMAIATLDKCFANPDVFTGVVKIRKGLSCRLILQTNTIAEVHSIFSRFARSMRSKALAQQQLGANDPSFERTIASCDKITALTKDAASLQAQRQMIRLSSTVALLGASLIVKGSAGLFGRNKSMVSTGLALAGSFLYWYGPWTVNSNLLSAHELKARNQLG</sequence>
<dbReference type="InterPro" id="IPR000086">
    <property type="entry name" value="NUDIX_hydrolase_dom"/>
</dbReference>
<comment type="similarity">
    <text evidence="3">Belongs to the phytoene/squalene synthase family.</text>
</comment>
<evidence type="ECO:0000256" key="6">
    <source>
        <dbReference type="ARBA" id="ARBA00023229"/>
    </source>
</evidence>
<dbReference type="UniPathway" id="UPA00059">
    <property type="reaction ID" value="UER00104"/>
</dbReference>
<dbReference type="CDD" id="cd00683">
    <property type="entry name" value="Trans_IPPS_HH"/>
    <property type="match status" value="1"/>
</dbReference>
<dbReference type="Proteomes" id="UP000198406">
    <property type="component" value="Unassembled WGS sequence"/>
</dbReference>
<comment type="caution">
    <text evidence="10">The sequence shown here is derived from an EMBL/GenBank/DDBJ whole genome shotgun (WGS) entry which is preliminary data.</text>
</comment>
<evidence type="ECO:0000313" key="10">
    <source>
        <dbReference type="EMBL" id="GAX24649.1"/>
    </source>
</evidence>
<accession>A0A1Z5KEG1</accession>
<dbReference type="SUPFAM" id="SSF55811">
    <property type="entry name" value="Nudix"/>
    <property type="match status" value="1"/>
</dbReference>
<evidence type="ECO:0000256" key="1">
    <source>
        <dbReference type="ARBA" id="ARBA00001946"/>
    </source>
</evidence>
<dbReference type="InterPro" id="IPR006449">
    <property type="entry name" value="Squal_synth-like"/>
</dbReference>
<dbReference type="GO" id="GO:0051996">
    <property type="term" value="F:squalene synthase [NAD(P)H] activity"/>
    <property type="evidence" value="ECO:0007669"/>
    <property type="project" value="UniProtKB-EC"/>
</dbReference>
<dbReference type="NCBIfam" id="TIGR01559">
    <property type="entry name" value="squal_synth"/>
    <property type="match status" value="1"/>
</dbReference>
<evidence type="ECO:0000256" key="3">
    <source>
        <dbReference type="ARBA" id="ARBA00006251"/>
    </source>
</evidence>
<dbReference type="Gene3D" id="1.10.600.10">
    <property type="entry name" value="Farnesyl Diphosphate Synthase"/>
    <property type="match status" value="1"/>
</dbReference>
<keyword evidence="7" id="KW-0413">Isomerase</keyword>
<organism evidence="10 11">
    <name type="scientific">Fistulifera solaris</name>
    <name type="common">Oleaginous diatom</name>
    <dbReference type="NCBI Taxonomy" id="1519565"/>
    <lineage>
        <taxon>Eukaryota</taxon>
        <taxon>Sar</taxon>
        <taxon>Stramenopiles</taxon>
        <taxon>Ochrophyta</taxon>
        <taxon>Bacillariophyta</taxon>
        <taxon>Bacillariophyceae</taxon>
        <taxon>Bacillariophycidae</taxon>
        <taxon>Naviculales</taxon>
        <taxon>Naviculaceae</taxon>
        <taxon>Fistulifera</taxon>
    </lineage>
</organism>
<dbReference type="PANTHER" id="PTHR11626:SF2">
    <property type="entry name" value="SQUALENE SYNTHASE"/>
    <property type="match status" value="1"/>
</dbReference>
<dbReference type="InterPro" id="IPR019845">
    <property type="entry name" value="Squalene/phytoene_synthase_CS"/>
</dbReference>
<evidence type="ECO:0000256" key="8">
    <source>
        <dbReference type="SAM" id="SignalP"/>
    </source>
</evidence>
<evidence type="ECO:0000256" key="7">
    <source>
        <dbReference type="ARBA" id="ARBA00023235"/>
    </source>
</evidence>
<dbReference type="SFLD" id="SFLDG01018">
    <property type="entry name" value="Squalene/Phytoene_Synthase_Lik"/>
    <property type="match status" value="1"/>
</dbReference>
<comment type="similarity">
    <text evidence="4">Belongs to the IPP isomerase type 1 family.</text>
</comment>
<dbReference type="GO" id="GO:0005789">
    <property type="term" value="C:endoplasmic reticulum membrane"/>
    <property type="evidence" value="ECO:0007669"/>
    <property type="project" value="TreeGrafter"/>
</dbReference>
<comment type="pathway">
    <text evidence="2">Isoprenoid biosynthesis; dimethylallyl diphosphate biosynthesis; dimethylallyl diphosphate from isopentenyl diphosphate: step 1/1.</text>
</comment>
<dbReference type="OrthoDB" id="510307at2759"/>
<dbReference type="GO" id="GO:0008299">
    <property type="term" value="P:isoprenoid biosynthetic process"/>
    <property type="evidence" value="ECO:0007669"/>
    <property type="project" value="UniProtKB-KW"/>
</dbReference>
<dbReference type="InterPro" id="IPR033904">
    <property type="entry name" value="Trans_IPPS_HH"/>
</dbReference>
<feature type="signal peptide" evidence="8">
    <location>
        <begin position="1"/>
        <end position="25"/>
    </location>
</feature>
<dbReference type="GO" id="GO:0004452">
    <property type="term" value="F:isopentenyl-diphosphate delta-isomerase activity"/>
    <property type="evidence" value="ECO:0007669"/>
    <property type="project" value="InterPro"/>
</dbReference>
<feature type="chain" id="PRO_5012373910" evidence="8">
    <location>
        <begin position="26"/>
        <end position="782"/>
    </location>
</feature>
<comment type="cofactor">
    <cofactor evidence="1">
        <name>Mg(2+)</name>
        <dbReference type="ChEBI" id="CHEBI:18420"/>
    </cofactor>
</comment>